<gene>
    <name evidence="14" type="ORF">FHS83_003402</name>
</gene>
<dbReference type="PANTHER" id="PTHR42801">
    <property type="entry name" value="THIOREDOXIN-DEPENDENT PEROXIDE REDUCTASE"/>
    <property type="match status" value="1"/>
</dbReference>
<dbReference type="GO" id="GO:0045454">
    <property type="term" value="P:cell redox homeostasis"/>
    <property type="evidence" value="ECO:0007669"/>
    <property type="project" value="TreeGrafter"/>
</dbReference>
<dbReference type="GO" id="GO:0005737">
    <property type="term" value="C:cytoplasm"/>
    <property type="evidence" value="ECO:0007669"/>
    <property type="project" value="TreeGrafter"/>
</dbReference>
<dbReference type="EC" id="1.11.1.24" evidence="2"/>
<feature type="domain" description="Thioredoxin" evidence="13">
    <location>
        <begin position="22"/>
        <end position="177"/>
    </location>
</feature>
<evidence type="ECO:0000256" key="3">
    <source>
        <dbReference type="ARBA" id="ARBA00022559"/>
    </source>
</evidence>
<evidence type="ECO:0000256" key="9">
    <source>
        <dbReference type="ARBA" id="ARBA00038489"/>
    </source>
</evidence>
<evidence type="ECO:0000256" key="5">
    <source>
        <dbReference type="ARBA" id="ARBA00023002"/>
    </source>
</evidence>
<keyword evidence="4" id="KW-0049">Antioxidant</keyword>
<dbReference type="GO" id="GO:0008379">
    <property type="term" value="F:thioredoxin peroxidase activity"/>
    <property type="evidence" value="ECO:0007669"/>
    <property type="project" value="TreeGrafter"/>
</dbReference>
<dbReference type="InterPro" id="IPR000866">
    <property type="entry name" value="AhpC/TSA"/>
</dbReference>
<dbReference type="CDD" id="cd03017">
    <property type="entry name" value="PRX_BCP"/>
    <property type="match status" value="1"/>
</dbReference>
<comment type="function">
    <text evidence="1">Thiol-specific peroxidase that catalyzes the reduction of hydrogen peroxide and organic hydroperoxides to water and alcohols, respectively. Plays a role in cell protection against oxidative stress by detoxifying peroxides and as sensor of hydrogen peroxide-mediated signaling events.</text>
</comment>
<dbReference type="EMBL" id="JAASRM010000001">
    <property type="protein sequence ID" value="NIK90084.1"/>
    <property type="molecule type" value="Genomic_DNA"/>
</dbReference>
<name>A0A846N271_9PROT</name>
<comment type="catalytic activity">
    <reaction evidence="11">
        <text>a hydroperoxide + [thioredoxin]-dithiol = an alcohol + [thioredoxin]-disulfide + H2O</text>
        <dbReference type="Rhea" id="RHEA:62620"/>
        <dbReference type="Rhea" id="RHEA-COMP:10698"/>
        <dbReference type="Rhea" id="RHEA-COMP:10700"/>
        <dbReference type="ChEBI" id="CHEBI:15377"/>
        <dbReference type="ChEBI" id="CHEBI:29950"/>
        <dbReference type="ChEBI" id="CHEBI:30879"/>
        <dbReference type="ChEBI" id="CHEBI:35924"/>
        <dbReference type="ChEBI" id="CHEBI:50058"/>
        <dbReference type="EC" id="1.11.1.24"/>
    </reaction>
</comment>
<accession>A0A846N271</accession>
<comment type="caution">
    <text evidence="14">The sequence shown here is derived from an EMBL/GenBank/DDBJ whole genome shotgun (WGS) entry which is preliminary data.</text>
</comment>
<keyword evidence="3" id="KW-0575">Peroxidase</keyword>
<dbReference type="InterPro" id="IPR036249">
    <property type="entry name" value="Thioredoxin-like_sf"/>
</dbReference>
<dbReference type="Pfam" id="PF00578">
    <property type="entry name" value="AhpC-TSA"/>
    <property type="match status" value="1"/>
</dbReference>
<feature type="chain" id="PRO_5032528545" description="thioredoxin-dependent peroxiredoxin" evidence="12">
    <location>
        <begin position="21"/>
        <end position="177"/>
    </location>
</feature>
<dbReference type="Gene3D" id="3.40.30.10">
    <property type="entry name" value="Glutaredoxin"/>
    <property type="match status" value="1"/>
</dbReference>
<evidence type="ECO:0000256" key="6">
    <source>
        <dbReference type="ARBA" id="ARBA00023157"/>
    </source>
</evidence>
<evidence type="ECO:0000256" key="7">
    <source>
        <dbReference type="ARBA" id="ARBA00023284"/>
    </source>
</evidence>
<evidence type="ECO:0000256" key="4">
    <source>
        <dbReference type="ARBA" id="ARBA00022862"/>
    </source>
</evidence>
<keyword evidence="6" id="KW-1015">Disulfide bond</keyword>
<dbReference type="PROSITE" id="PS51352">
    <property type="entry name" value="THIOREDOXIN_2"/>
    <property type="match status" value="1"/>
</dbReference>
<protein>
    <recommendedName>
        <fullName evidence="2">thioredoxin-dependent peroxiredoxin</fullName>
        <ecNumber evidence="2">1.11.1.24</ecNumber>
    </recommendedName>
    <alternativeName>
        <fullName evidence="8">Thioredoxin peroxidase</fullName>
    </alternativeName>
    <alternativeName>
        <fullName evidence="10">Thioredoxin-dependent peroxiredoxin Bcp</fullName>
    </alternativeName>
</protein>
<evidence type="ECO:0000313" key="15">
    <source>
        <dbReference type="Proteomes" id="UP000570514"/>
    </source>
</evidence>
<keyword evidence="7" id="KW-0676">Redox-active center</keyword>
<evidence type="ECO:0000256" key="10">
    <source>
        <dbReference type="ARBA" id="ARBA00042639"/>
    </source>
</evidence>
<dbReference type="SUPFAM" id="SSF52833">
    <property type="entry name" value="Thioredoxin-like"/>
    <property type="match status" value="1"/>
</dbReference>
<keyword evidence="12" id="KW-0732">Signal</keyword>
<dbReference type="PANTHER" id="PTHR42801:SF4">
    <property type="entry name" value="AHPC_TSA FAMILY PROTEIN"/>
    <property type="match status" value="1"/>
</dbReference>
<evidence type="ECO:0000256" key="2">
    <source>
        <dbReference type="ARBA" id="ARBA00013017"/>
    </source>
</evidence>
<dbReference type="GO" id="GO:0034599">
    <property type="term" value="P:cellular response to oxidative stress"/>
    <property type="evidence" value="ECO:0007669"/>
    <property type="project" value="TreeGrafter"/>
</dbReference>
<reference evidence="14 15" key="1">
    <citation type="submission" date="2020-03" db="EMBL/GenBank/DDBJ databases">
        <title>Genomic Encyclopedia of Type Strains, Phase IV (KMG-IV): sequencing the most valuable type-strain genomes for metagenomic binning, comparative biology and taxonomic classification.</title>
        <authorList>
            <person name="Goeker M."/>
        </authorList>
    </citation>
    <scope>NUCLEOTIDE SEQUENCE [LARGE SCALE GENOMIC DNA]</scope>
    <source>
        <strain evidence="14 15">DSM 19867</strain>
    </source>
</reference>
<dbReference type="InterPro" id="IPR013766">
    <property type="entry name" value="Thioredoxin_domain"/>
</dbReference>
<evidence type="ECO:0000259" key="13">
    <source>
        <dbReference type="PROSITE" id="PS51352"/>
    </source>
</evidence>
<evidence type="ECO:0000256" key="1">
    <source>
        <dbReference type="ARBA" id="ARBA00003330"/>
    </source>
</evidence>
<keyword evidence="15" id="KW-1185">Reference proteome</keyword>
<dbReference type="Proteomes" id="UP000570514">
    <property type="component" value="Unassembled WGS sequence"/>
</dbReference>
<evidence type="ECO:0000256" key="12">
    <source>
        <dbReference type="SAM" id="SignalP"/>
    </source>
</evidence>
<keyword evidence="5" id="KW-0560">Oxidoreductase</keyword>
<feature type="signal peptide" evidence="12">
    <location>
        <begin position="1"/>
        <end position="20"/>
    </location>
</feature>
<evidence type="ECO:0000313" key="14">
    <source>
        <dbReference type="EMBL" id="NIK90084.1"/>
    </source>
</evidence>
<organism evidence="14 15">
    <name type="scientific">Rhizomicrobium palustre</name>
    <dbReference type="NCBI Taxonomy" id="189966"/>
    <lineage>
        <taxon>Bacteria</taxon>
        <taxon>Pseudomonadati</taxon>
        <taxon>Pseudomonadota</taxon>
        <taxon>Alphaproteobacteria</taxon>
        <taxon>Micropepsales</taxon>
        <taxon>Micropepsaceae</taxon>
        <taxon>Rhizomicrobium</taxon>
    </lineage>
</organism>
<dbReference type="AlphaFoldDB" id="A0A846N271"/>
<evidence type="ECO:0000256" key="8">
    <source>
        <dbReference type="ARBA" id="ARBA00032824"/>
    </source>
</evidence>
<evidence type="ECO:0000256" key="11">
    <source>
        <dbReference type="ARBA" id="ARBA00049091"/>
    </source>
</evidence>
<dbReference type="InterPro" id="IPR050924">
    <property type="entry name" value="Peroxiredoxin_BCP/PrxQ"/>
</dbReference>
<sequence>MKLLYAAALGLGIAAAPAEAALSIGAAAPDFTTEASLGGKVFSFSLADALKKGPVVLYFYPKSFTKGCTIEAHEFAEATEKFAASGATVIGVSNDDIATQQKFSTEECRNKFAVAADPNGKVIRAYDAKMPVLAMSNRISYVITPDHKVAFVHSDMSPDQHVTLTLDAVKKWKDGHK</sequence>
<comment type="similarity">
    <text evidence="9">Belongs to the peroxiredoxin family. BCP/PrxQ subfamily.</text>
</comment>
<proteinExistence type="inferred from homology"/>
<dbReference type="RefSeq" id="WP_167084339.1">
    <property type="nucleotide sequence ID" value="NZ_BAAADC010000001.1"/>
</dbReference>